<dbReference type="AlphaFoldDB" id="A0A165GU67"/>
<feature type="compositionally biased region" description="Low complexity" evidence="6">
    <location>
        <begin position="1"/>
        <end position="14"/>
    </location>
</feature>
<dbReference type="SMART" id="SM01082">
    <property type="entry name" value="CHZ"/>
    <property type="match status" value="1"/>
</dbReference>
<dbReference type="Pfam" id="PF09649">
    <property type="entry name" value="CHZ"/>
    <property type="match status" value="1"/>
</dbReference>
<evidence type="ECO:0000256" key="5">
    <source>
        <dbReference type="ARBA" id="ARBA00023242"/>
    </source>
</evidence>
<dbReference type="STRING" id="1314785.A0A165GU67"/>
<dbReference type="InParanoid" id="A0A165GU67"/>
<feature type="compositionally biased region" description="Polar residues" evidence="6">
    <location>
        <begin position="15"/>
        <end position="24"/>
    </location>
</feature>
<feature type="domain" description="Histone chaperone" evidence="7">
    <location>
        <begin position="58"/>
        <end position="94"/>
    </location>
</feature>
<keyword evidence="5" id="KW-0539">Nucleus</keyword>
<dbReference type="GeneID" id="63827552"/>
<comment type="similarity">
    <text evidence="3">Belongs to the CHZ1 family.</text>
</comment>
<evidence type="ECO:0000256" key="1">
    <source>
        <dbReference type="ARBA" id="ARBA00002212"/>
    </source>
</evidence>
<feature type="compositionally biased region" description="Basic and acidic residues" evidence="6">
    <location>
        <begin position="110"/>
        <end position="120"/>
    </location>
</feature>
<evidence type="ECO:0000259" key="7">
    <source>
        <dbReference type="SMART" id="SM01082"/>
    </source>
</evidence>
<feature type="compositionally biased region" description="Basic and acidic residues" evidence="6">
    <location>
        <begin position="28"/>
        <end position="38"/>
    </location>
</feature>
<protein>
    <recommendedName>
        <fullName evidence="7">Histone chaperone domain-containing protein</fullName>
    </recommendedName>
</protein>
<reference evidence="8 9" key="1">
    <citation type="journal article" date="2016" name="Mol. Biol. Evol.">
        <title>Comparative Genomics of Early-Diverging Mushroom-Forming Fungi Provides Insights into the Origins of Lignocellulose Decay Capabilities.</title>
        <authorList>
            <person name="Nagy L.G."/>
            <person name="Riley R."/>
            <person name="Tritt A."/>
            <person name="Adam C."/>
            <person name="Daum C."/>
            <person name="Floudas D."/>
            <person name="Sun H."/>
            <person name="Yadav J.S."/>
            <person name="Pangilinan J."/>
            <person name="Larsson K.H."/>
            <person name="Matsuura K."/>
            <person name="Barry K."/>
            <person name="Labutti K."/>
            <person name="Kuo R."/>
            <person name="Ohm R.A."/>
            <person name="Bhattacharya S.S."/>
            <person name="Shirouzu T."/>
            <person name="Yoshinaga Y."/>
            <person name="Martin F.M."/>
            <person name="Grigoriev I.V."/>
            <person name="Hibbett D.S."/>
        </authorList>
    </citation>
    <scope>NUCLEOTIDE SEQUENCE [LARGE SCALE GENOMIC DNA]</scope>
    <source>
        <strain evidence="8 9">93-53</strain>
    </source>
</reference>
<evidence type="ECO:0000256" key="4">
    <source>
        <dbReference type="ARBA" id="ARBA00023186"/>
    </source>
</evidence>
<dbReference type="GO" id="GO:0005634">
    <property type="term" value="C:nucleus"/>
    <property type="evidence" value="ECO:0007669"/>
    <property type="project" value="UniProtKB-SubCell"/>
</dbReference>
<evidence type="ECO:0000256" key="6">
    <source>
        <dbReference type="SAM" id="MobiDB-lite"/>
    </source>
</evidence>
<evidence type="ECO:0000256" key="3">
    <source>
        <dbReference type="ARBA" id="ARBA00008057"/>
    </source>
</evidence>
<comment type="subcellular location">
    <subcellularLocation>
        <location evidence="2">Nucleus</location>
    </subcellularLocation>
</comment>
<comment type="function">
    <text evidence="1">Forms a chaperone-bound H2A.Z-H2B complex that acts as a source for SWR1 complex-dependent H2A to H2A.Z histone replacement in chromatin.</text>
</comment>
<evidence type="ECO:0000313" key="9">
    <source>
        <dbReference type="Proteomes" id="UP000076871"/>
    </source>
</evidence>
<dbReference type="EMBL" id="KV427608">
    <property type="protein sequence ID" value="KZT10817.1"/>
    <property type="molecule type" value="Genomic_DNA"/>
</dbReference>
<sequence length="120" mass="12821">MSTEATSSSGSATAQKVSAQSANGTIADKGKGKFVHEDPVDDDDEDDDEEEEEDDDDDMEEDDLGEIDPSAIIGSRRTRGVRVDYTSQAALAKAGLKPEGADDDEGEDSFVAKDEDMQDD</sequence>
<keyword evidence="9" id="KW-1185">Reference proteome</keyword>
<gene>
    <name evidence="8" type="ORF">LAESUDRAFT_734581</name>
</gene>
<name>A0A165GU67_9APHY</name>
<evidence type="ECO:0000256" key="2">
    <source>
        <dbReference type="ARBA" id="ARBA00004123"/>
    </source>
</evidence>
<dbReference type="OrthoDB" id="3364766at2759"/>
<keyword evidence="4" id="KW-0143">Chaperone</keyword>
<proteinExistence type="inferred from homology"/>
<feature type="compositionally biased region" description="Acidic residues" evidence="6">
    <location>
        <begin position="39"/>
        <end position="66"/>
    </location>
</feature>
<evidence type="ECO:0000313" key="8">
    <source>
        <dbReference type="EMBL" id="KZT10817.1"/>
    </source>
</evidence>
<feature type="region of interest" description="Disordered" evidence="6">
    <location>
        <begin position="1"/>
        <end position="120"/>
    </location>
</feature>
<accession>A0A165GU67</accession>
<dbReference type="Proteomes" id="UP000076871">
    <property type="component" value="Unassembled WGS sequence"/>
</dbReference>
<organism evidence="8 9">
    <name type="scientific">Laetiporus sulphureus 93-53</name>
    <dbReference type="NCBI Taxonomy" id="1314785"/>
    <lineage>
        <taxon>Eukaryota</taxon>
        <taxon>Fungi</taxon>
        <taxon>Dikarya</taxon>
        <taxon>Basidiomycota</taxon>
        <taxon>Agaricomycotina</taxon>
        <taxon>Agaricomycetes</taxon>
        <taxon>Polyporales</taxon>
        <taxon>Laetiporus</taxon>
    </lineage>
</organism>
<dbReference type="RefSeq" id="XP_040768557.1">
    <property type="nucleotide sequence ID" value="XM_040910523.1"/>
</dbReference>
<dbReference type="InterPro" id="IPR019098">
    <property type="entry name" value="Histone_chaperone_domain_CHZ"/>
</dbReference>